<gene>
    <name evidence="1" type="ORF">UFOVP200_21</name>
</gene>
<proteinExistence type="predicted"/>
<name>A0A6J7WL48_9CAUD</name>
<sequence length="76" mass="8805">MEQFTLTAEIITLDDGNYNIMIHPNDAIHNYIHAYKFVESGSLNQTLIDNFIIEQTSLLFNNLQTNHPEIASNYYL</sequence>
<dbReference type="EMBL" id="LR798246">
    <property type="protein sequence ID" value="CAB5216947.1"/>
    <property type="molecule type" value="Genomic_DNA"/>
</dbReference>
<accession>A0A6J7WL48</accession>
<reference evidence="1" key="1">
    <citation type="submission" date="2020-05" db="EMBL/GenBank/DDBJ databases">
        <authorList>
            <person name="Chiriac C."/>
            <person name="Salcher M."/>
            <person name="Ghai R."/>
            <person name="Kavagutti S V."/>
        </authorList>
    </citation>
    <scope>NUCLEOTIDE SEQUENCE</scope>
</reference>
<protein>
    <submittedName>
        <fullName evidence="1">Uncharacterized protein</fullName>
    </submittedName>
</protein>
<evidence type="ECO:0000313" key="1">
    <source>
        <dbReference type="EMBL" id="CAB5216947.1"/>
    </source>
</evidence>
<organism evidence="1">
    <name type="scientific">uncultured Caudovirales phage</name>
    <dbReference type="NCBI Taxonomy" id="2100421"/>
    <lineage>
        <taxon>Viruses</taxon>
        <taxon>Duplodnaviria</taxon>
        <taxon>Heunggongvirae</taxon>
        <taxon>Uroviricota</taxon>
        <taxon>Caudoviricetes</taxon>
        <taxon>Peduoviridae</taxon>
        <taxon>Maltschvirus</taxon>
        <taxon>Maltschvirus maltsch</taxon>
    </lineage>
</organism>